<proteinExistence type="inferred from homology"/>
<dbReference type="Gene3D" id="1.10.1400.10">
    <property type="match status" value="1"/>
</dbReference>
<evidence type="ECO:0000256" key="3">
    <source>
        <dbReference type="ARBA" id="ARBA00023145"/>
    </source>
</evidence>
<protein>
    <submittedName>
        <fullName evidence="6">Penicillin acylase family protein</fullName>
    </submittedName>
</protein>
<keyword evidence="2" id="KW-0378">Hydrolase</keyword>
<keyword evidence="5" id="KW-1133">Transmembrane helix</keyword>
<dbReference type="EMBL" id="JAATNW010000001">
    <property type="protein sequence ID" value="NMH58759.1"/>
    <property type="molecule type" value="Genomic_DNA"/>
</dbReference>
<evidence type="ECO:0000256" key="5">
    <source>
        <dbReference type="SAM" id="Phobius"/>
    </source>
</evidence>
<dbReference type="Pfam" id="PF01804">
    <property type="entry name" value="Penicil_amidase"/>
    <property type="match status" value="1"/>
</dbReference>
<dbReference type="SUPFAM" id="SSF56235">
    <property type="entry name" value="N-terminal nucleophile aminohydrolases (Ntn hydrolases)"/>
    <property type="match status" value="1"/>
</dbReference>
<dbReference type="PANTHER" id="PTHR34218">
    <property type="entry name" value="PEPTIDASE S45 PENICILLIN AMIDASE"/>
    <property type="match status" value="1"/>
</dbReference>
<name>A0ABX1QWY1_9ALTE</name>
<evidence type="ECO:0000313" key="7">
    <source>
        <dbReference type="Proteomes" id="UP000709336"/>
    </source>
</evidence>
<evidence type="ECO:0000313" key="6">
    <source>
        <dbReference type="EMBL" id="NMH58759.1"/>
    </source>
</evidence>
<keyword evidence="7" id="KW-1185">Reference proteome</keyword>
<keyword evidence="5" id="KW-0472">Membrane</keyword>
<dbReference type="Gene3D" id="3.60.20.10">
    <property type="entry name" value="Glutamine Phosphoribosylpyrophosphate, subunit 1, domain 1"/>
    <property type="match status" value="1"/>
</dbReference>
<dbReference type="InterPro" id="IPR043147">
    <property type="entry name" value="Penicillin_amidase_A-knob"/>
</dbReference>
<evidence type="ECO:0000256" key="1">
    <source>
        <dbReference type="ARBA" id="ARBA00006586"/>
    </source>
</evidence>
<dbReference type="Gene3D" id="2.30.120.10">
    <property type="match status" value="1"/>
</dbReference>
<dbReference type="PIRSF" id="PIRSF001227">
    <property type="entry name" value="Pen_acylase"/>
    <property type="match status" value="1"/>
</dbReference>
<dbReference type="CDD" id="cd03747">
    <property type="entry name" value="Ntn_PGA_like"/>
    <property type="match status" value="1"/>
</dbReference>
<organism evidence="6 7">
    <name type="scientific">Alteromonas ponticola</name>
    <dbReference type="NCBI Taxonomy" id="2720613"/>
    <lineage>
        <taxon>Bacteria</taxon>
        <taxon>Pseudomonadati</taxon>
        <taxon>Pseudomonadota</taxon>
        <taxon>Gammaproteobacteria</taxon>
        <taxon>Alteromonadales</taxon>
        <taxon>Alteromonadaceae</taxon>
        <taxon>Alteromonas/Salinimonas group</taxon>
        <taxon>Alteromonas</taxon>
    </lineage>
</organism>
<dbReference type="PANTHER" id="PTHR34218:SF4">
    <property type="entry name" value="ACYL-HOMOSERINE LACTONE ACYLASE QUIP"/>
    <property type="match status" value="1"/>
</dbReference>
<dbReference type="Proteomes" id="UP000709336">
    <property type="component" value="Unassembled WGS sequence"/>
</dbReference>
<accession>A0ABX1QWY1</accession>
<keyword evidence="5" id="KW-0812">Transmembrane</keyword>
<keyword evidence="3" id="KW-0865">Zymogen</keyword>
<comment type="caution">
    <text evidence="6">The sequence shown here is derived from an EMBL/GenBank/DDBJ whole genome shotgun (WGS) entry which is preliminary data.</text>
</comment>
<comment type="subunit">
    <text evidence="4">Heterodimer of an alpha subunit and a beta subunit processed from the same precursor.</text>
</comment>
<gene>
    <name evidence="6" type="ORF">HCJ96_01810</name>
</gene>
<dbReference type="InterPro" id="IPR014395">
    <property type="entry name" value="Pen/GL7ACA/AHL_acylase"/>
</dbReference>
<sequence>MTHWIKWLFIGFVSIILAAAVTVVVVLRLSLPQLDGQLEASHIETESTLLRDALGQAVIVAESREDAAYTLGVAHAQDRLVQMDLQRRVAAGELAQWLGSQLINIDEDARFHQFRQRADEVFTALDDDDKAMLTAYANGVNLIIDNLSAPPMEYLLTGFSPARWTPQDSILVAFSMYMDLQLGQVGLDLARTGLARYFGSSMLDFFTQPSPYQAALDASLIKKADAPIPELNAVTTTTSVSTQEPLDIGSNNWAVTGELTQSGSAMLANDMHLGLRVPIIWYRTQLNYQRLGQQVQVTGVTLPGLPGIVVGTNGTVAWGFTNSNLDNVDWVALSESTQTTTVVEKIAVGNHYHEYEVELSPYGPVRDIDGQRYALTWVAHFPYAVNLNITDLDLAGSVDEALDVATTMAIPAQNLVVVDANGNAAWTPGGAVTSRSNPSFTAISEKQWQSEWSQREQMLPVVKNPLTNRIWTANARVISVEQLARFGDGGYALGARAKQIEKRLFEKQQFTEQDFYAIQLDNKAEFLIPWHTHLLELLRTQQATYQEDIVALQNWQECACASSVGYTLVRRYRSTLIDALFNPVFATLKEKGINPSQLHRKIEPAVWQLLEQQPASWLPHNQSSWASFMLAQYDKTKTTLFERHQTTSLDDLSWGDVNTLKVSHPFASQVPLLGGYLNMDAVKGYGDSYMPAVQSPDFGASQRFFIQPKQLENAIMALPGGQSGHPLSPFYKAGFNDYAHHRSTPLLPGKSAHKLILTPKK</sequence>
<dbReference type="RefSeq" id="WP_169209311.1">
    <property type="nucleotide sequence ID" value="NZ_JAATNW010000001.1"/>
</dbReference>
<comment type="similarity">
    <text evidence="1">Belongs to the peptidase S45 family.</text>
</comment>
<dbReference type="InterPro" id="IPR023343">
    <property type="entry name" value="Penicillin_amidase_dom1"/>
</dbReference>
<reference evidence="6 7" key="1">
    <citation type="submission" date="2020-03" db="EMBL/GenBank/DDBJ databases">
        <title>Alteromonas ponticola sp. nov., isolated from seawater.</title>
        <authorList>
            <person name="Yoon J.-H."/>
            <person name="Kim Y.-O."/>
        </authorList>
    </citation>
    <scope>NUCLEOTIDE SEQUENCE [LARGE SCALE GENOMIC DNA]</scope>
    <source>
        <strain evidence="6 7">MYP5</strain>
    </source>
</reference>
<evidence type="ECO:0000256" key="2">
    <source>
        <dbReference type="ARBA" id="ARBA00022801"/>
    </source>
</evidence>
<dbReference type="InterPro" id="IPR002692">
    <property type="entry name" value="S45"/>
</dbReference>
<dbReference type="InterPro" id="IPR029055">
    <property type="entry name" value="Ntn_hydrolases_N"/>
</dbReference>
<dbReference type="InterPro" id="IPR043146">
    <property type="entry name" value="Penicillin_amidase_N_B-knob"/>
</dbReference>
<feature type="transmembrane region" description="Helical" evidence="5">
    <location>
        <begin position="7"/>
        <end position="31"/>
    </location>
</feature>
<dbReference type="Gene3D" id="1.10.439.10">
    <property type="entry name" value="Penicillin Amidohydrolase, domain 1"/>
    <property type="match status" value="1"/>
</dbReference>
<evidence type="ECO:0000256" key="4">
    <source>
        <dbReference type="ARBA" id="ARBA00038735"/>
    </source>
</evidence>